<evidence type="ECO:0000256" key="1">
    <source>
        <dbReference type="ARBA" id="ARBA00004651"/>
    </source>
</evidence>
<keyword evidence="6" id="KW-0677">Repeat</keyword>
<accession>A0A1I1AVQ1</accession>
<dbReference type="Pfam" id="PF13396">
    <property type="entry name" value="PLDc_N"/>
    <property type="match status" value="1"/>
</dbReference>
<dbReference type="GO" id="GO:0008808">
    <property type="term" value="F:cardiolipin synthase activity"/>
    <property type="evidence" value="ECO:0007669"/>
    <property type="project" value="UniProtKB-UniRule"/>
</dbReference>
<evidence type="ECO:0000256" key="2">
    <source>
        <dbReference type="ARBA" id="ARBA00022475"/>
    </source>
</evidence>
<dbReference type="PANTHER" id="PTHR21248">
    <property type="entry name" value="CARDIOLIPIN SYNTHASE"/>
    <property type="match status" value="1"/>
</dbReference>
<feature type="domain" description="PLD phosphodiesterase" evidence="14">
    <location>
        <begin position="401"/>
        <end position="428"/>
    </location>
</feature>
<evidence type="ECO:0000313" key="15">
    <source>
        <dbReference type="EMBL" id="SFB42114.1"/>
    </source>
</evidence>
<dbReference type="AlphaFoldDB" id="A0A1I1AVQ1"/>
<dbReference type="InterPro" id="IPR001736">
    <property type="entry name" value="PLipase_D/transphosphatidylase"/>
</dbReference>
<evidence type="ECO:0000313" key="16">
    <source>
        <dbReference type="Proteomes" id="UP000199113"/>
    </source>
</evidence>
<evidence type="ECO:0000256" key="13">
    <source>
        <dbReference type="SAM" id="Phobius"/>
    </source>
</evidence>
<evidence type="ECO:0000256" key="4">
    <source>
        <dbReference type="ARBA" id="ARBA00022679"/>
    </source>
</evidence>
<dbReference type="PROSITE" id="PS50035">
    <property type="entry name" value="PLD"/>
    <property type="match status" value="2"/>
</dbReference>
<evidence type="ECO:0000256" key="5">
    <source>
        <dbReference type="ARBA" id="ARBA00022692"/>
    </source>
</evidence>
<evidence type="ECO:0000256" key="7">
    <source>
        <dbReference type="ARBA" id="ARBA00022989"/>
    </source>
</evidence>
<keyword evidence="11" id="KW-1208">Phospholipid metabolism</keyword>
<keyword evidence="3" id="KW-0444">Lipid biosynthesis</keyword>
<keyword evidence="4" id="KW-0808">Transferase</keyword>
<dbReference type="STRING" id="748909.SAMN05192575_11152"/>
<evidence type="ECO:0000256" key="12">
    <source>
        <dbReference type="NCBIfam" id="TIGR04265"/>
    </source>
</evidence>
<proteinExistence type="predicted"/>
<dbReference type="NCBIfam" id="TIGR04265">
    <property type="entry name" value="bac_cardiolipin"/>
    <property type="match status" value="1"/>
</dbReference>
<dbReference type="RefSeq" id="WP_231263240.1">
    <property type="nucleotide sequence ID" value="NZ_FOKC01000011.1"/>
</dbReference>
<dbReference type="PANTHER" id="PTHR21248:SF22">
    <property type="entry name" value="PHOSPHOLIPASE D"/>
    <property type="match status" value="1"/>
</dbReference>
<dbReference type="InterPro" id="IPR027379">
    <property type="entry name" value="CLS_N"/>
</dbReference>
<comment type="subcellular location">
    <subcellularLocation>
        <location evidence="1">Cell membrane</location>
        <topology evidence="1">Multi-pass membrane protein</topology>
    </subcellularLocation>
</comment>
<keyword evidence="7 13" id="KW-1133">Transmembrane helix</keyword>
<dbReference type="InterPro" id="IPR022924">
    <property type="entry name" value="Cardiolipin_synthase"/>
</dbReference>
<evidence type="ECO:0000256" key="10">
    <source>
        <dbReference type="ARBA" id="ARBA00023209"/>
    </source>
</evidence>
<keyword evidence="5 13" id="KW-0812">Transmembrane</keyword>
<dbReference type="GO" id="GO:0005886">
    <property type="term" value="C:plasma membrane"/>
    <property type="evidence" value="ECO:0007669"/>
    <property type="project" value="UniProtKB-SubCell"/>
</dbReference>
<evidence type="ECO:0000256" key="3">
    <source>
        <dbReference type="ARBA" id="ARBA00022516"/>
    </source>
</evidence>
<evidence type="ECO:0000259" key="14">
    <source>
        <dbReference type="PROSITE" id="PS50035"/>
    </source>
</evidence>
<dbReference type="Gene3D" id="3.30.870.10">
    <property type="entry name" value="Endonuclease Chain A"/>
    <property type="match status" value="2"/>
</dbReference>
<feature type="domain" description="PLD phosphodiesterase" evidence="14">
    <location>
        <begin position="220"/>
        <end position="247"/>
    </location>
</feature>
<dbReference type="GO" id="GO:0032049">
    <property type="term" value="P:cardiolipin biosynthetic process"/>
    <property type="evidence" value="ECO:0007669"/>
    <property type="project" value="UniProtKB-UniRule"/>
</dbReference>
<keyword evidence="10" id="KW-0594">Phospholipid biosynthesis</keyword>
<evidence type="ECO:0000256" key="8">
    <source>
        <dbReference type="ARBA" id="ARBA00023098"/>
    </source>
</evidence>
<gene>
    <name evidence="15" type="ORF">SAMN05192575_11152</name>
</gene>
<organism evidence="15 16">
    <name type="scientific">Nocardioides alpinus</name>
    <dbReference type="NCBI Taxonomy" id="748909"/>
    <lineage>
        <taxon>Bacteria</taxon>
        <taxon>Bacillati</taxon>
        <taxon>Actinomycetota</taxon>
        <taxon>Actinomycetes</taxon>
        <taxon>Propionibacteriales</taxon>
        <taxon>Nocardioidaceae</taxon>
        <taxon>Nocardioides</taxon>
    </lineage>
</organism>
<dbReference type="Proteomes" id="UP000199113">
    <property type="component" value="Unassembled WGS sequence"/>
</dbReference>
<evidence type="ECO:0000256" key="6">
    <source>
        <dbReference type="ARBA" id="ARBA00022737"/>
    </source>
</evidence>
<dbReference type="Pfam" id="PF13091">
    <property type="entry name" value="PLDc_2"/>
    <property type="match status" value="2"/>
</dbReference>
<keyword evidence="9 13" id="KW-0472">Membrane</keyword>
<dbReference type="EC" id="2.7.8.-" evidence="12"/>
<dbReference type="SUPFAM" id="SSF56024">
    <property type="entry name" value="Phospholipase D/nuclease"/>
    <property type="match status" value="2"/>
</dbReference>
<feature type="transmembrane region" description="Helical" evidence="13">
    <location>
        <begin position="42"/>
        <end position="60"/>
    </location>
</feature>
<keyword evidence="2" id="KW-1003">Cell membrane</keyword>
<keyword evidence="8" id="KW-0443">Lipid metabolism</keyword>
<evidence type="ECO:0000256" key="9">
    <source>
        <dbReference type="ARBA" id="ARBA00023136"/>
    </source>
</evidence>
<dbReference type="EMBL" id="FOKC01000011">
    <property type="protein sequence ID" value="SFB42114.1"/>
    <property type="molecule type" value="Genomic_DNA"/>
</dbReference>
<protein>
    <recommendedName>
        <fullName evidence="12">Cardiolipin synthase</fullName>
        <ecNumber evidence="12">2.7.8.-</ecNumber>
    </recommendedName>
</protein>
<feature type="transmembrane region" description="Helical" evidence="13">
    <location>
        <begin position="7"/>
        <end position="30"/>
    </location>
</feature>
<dbReference type="InterPro" id="IPR025202">
    <property type="entry name" value="PLD-like_dom"/>
</dbReference>
<sequence>MDRLGSLPAIIGVLLVMVQIGVCVAALGIIPGNRRPSTGMAWLILVLAVPFFGLLAFLFVGSNRVERDRRERQVRVNAEIHARTQDIAELGEHRPDIPYVAGVAVLNRRLGALPMVGGNRARFYPDYGASIAAMTAAVETAERFVHVQFYISAWDEVTAPFFEALVRATERGVRVRLLFDHLGSRGIPVYGTMLERLRETTIEWHPMMPLELLKGKWRRPDLRNHRKILVVDGLIGFAGSQNLIEPSYNKPANQEAGRTWVELVTRVEGPVVAELNAVFLSDWYSETDEILADTVDSALARTGDGDVVAQVVPSGPGFTTENNLRMFTTLIYGAKRRLSITSPYFVPDESLLYAITTAAQRGVEVELFVSAVGDQFMVHHAQRSYCQALLEAGVRIQLYPAPFVLHSKHFSVDDDVVVIGSSNMDLRSFALNYEVSLMLLGGEVVQQVRVVEDTYRSLSRELTLEEWQERSHRSRYVDNVMRLTSALQ</sequence>
<evidence type="ECO:0000256" key="11">
    <source>
        <dbReference type="ARBA" id="ARBA00023264"/>
    </source>
</evidence>
<dbReference type="SMART" id="SM00155">
    <property type="entry name" value="PLDc"/>
    <property type="match status" value="2"/>
</dbReference>
<reference evidence="15" key="1">
    <citation type="submission" date="2016-10" db="EMBL/GenBank/DDBJ databases">
        <authorList>
            <person name="de Groot N.N."/>
        </authorList>
    </citation>
    <scope>NUCLEOTIDE SEQUENCE [LARGE SCALE GENOMIC DNA]</scope>
    <source>
        <strain evidence="15">CGMCC 1.10697</strain>
    </source>
</reference>
<name>A0A1I1AVQ1_9ACTN</name>